<gene>
    <name evidence="4" type="ORF">FNM00_13325</name>
</gene>
<dbReference type="GO" id="GO:0006465">
    <property type="term" value="P:signal peptide processing"/>
    <property type="evidence" value="ECO:0007669"/>
    <property type="project" value="TreeGrafter"/>
</dbReference>
<dbReference type="GO" id="GO:0004190">
    <property type="term" value="F:aspartic-type endopeptidase activity"/>
    <property type="evidence" value="ECO:0007669"/>
    <property type="project" value="InterPro"/>
</dbReference>
<comment type="caution">
    <text evidence="4">The sequence shown here is derived from an EMBL/GenBank/DDBJ whole genome shotgun (WGS) entry which is preliminary data.</text>
</comment>
<evidence type="ECO:0000313" key="4">
    <source>
        <dbReference type="EMBL" id="TSD62092.1"/>
    </source>
</evidence>
<dbReference type="EMBL" id="VLNT01000011">
    <property type="protein sequence ID" value="TSD62092.1"/>
    <property type="molecule type" value="Genomic_DNA"/>
</dbReference>
<dbReference type="InterPro" id="IPR050882">
    <property type="entry name" value="Prepilin_peptidase/N-MTase"/>
</dbReference>
<dbReference type="Proteomes" id="UP000316988">
    <property type="component" value="Unassembled WGS sequence"/>
</dbReference>
<keyword evidence="5" id="KW-1185">Reference proteome</keyword>
<dbReference type="Pfam" id="PF01478">
    <property type="entry name" value="Peptidase_A24"/>
    <property type="match status" value="1"/>
</dbReference>
<name>A0A554S6X7_9ACTN</name>
<feature type="transmembrane region" description="Helical" evidence="2">
    <location>
        <begin position="70"/>
        <end position="88"/>
    </location>
</feature>
<comment type="similarity">
    <text evidence="1">Belongs to the peptidase A24 family.</text>
</comment>
<feature type="transmembrane region" description="Helical" evidence="2">
    <location>
        <begin position="94"/>
        <end position="116"/>
    </location>
</feature>
<keyword evidence="2" id="KW-0472">Membrane</keyword>
<keyword evidence="2" id="KW-1133">Transmembrane helix</keyword>
<evidence type="ECO:0000313" key="5">
    <source>
        <dbReference type="Proteomes" id="UP000316988"/>
    </source>
</evidence>
<feature type="transmembrane region" description="Helical" evidence="2">
    <location>
        <begin position="202"/>
        <end position="220"/>
    </location>
</feature>
<feature type="transmembrane region" description="Helical" evidence="2">
    <location>
        <begin position="164"/>
        <end position="190"/>
    </location>
</feature>
<feature type="transmembrane region" description="Helical" evidence="2">
    <location>
        <begin position="123"/>
        <end position="144"/>
    </location>
</feature>
<evidence type="ECO:0000259" key="3">
    <source>
        <dbReference type="Pfam" id="PF01478"/>
    </source>
</evidence>
<evidence type="ECO:0000256" key="1">
    <source>
        <dbReference type="ARBA" id="ARBA00005801"/>
    </source>
</evidence>
<dbReference type="GO" id="GO:0005886">
    <property type="term" value="C:plasma membrane"/>
    <property type="evidence" value="ECO:0007669"/>
    <property type="project" value="TreeGrafter"/>
</dbReference>
<dbReference type="PANTHER" id="PTHR30487:SF0">
    <property type="entry name" value="PREPILIN LEADER PEPTIDASE_N-METHYLTRANSFERASE-RELATED"/>
    <property type="match status" value="1"/>
</dbReference>
<sequence length="221" mass="22765">MPAASLTVVAAALIAAATRWWLARLPEPEVDVDEHKIPYAELARPVVPTLAMVVLAALLAAVAAWQLPPVVLPAWAVVAGVAPVLAYVDLRTHLLPYLIVAPTYLAVWALTLGVGIGTRDAGLALAALIGNVVVFAVFWILYVIAGRFLAGGFGYGDVRLSAVLGVLLGPLGASATFVGIYAGFVIAAIAGVIRNRGRVRGGPPVAFGPAMVVGAFVAVFV</sequence>
<dbReference type="InterPro" id="IPR000045">
    <property type="entry name" value="Prepilin_IV_endopep_pep"/>
</dbReference>
<dbReference type="PANTHER" id="PTHR30487">
    <property type="entry name" value="TYPE 4 PREPILIN-LIKE PROTEINS LEADER PEPTIDE-PROCESSING ENZYME"/>
    <property type="match status" value="1"/>
</dbReference>
<protein>
    <submittedName>
        <fullName evidence="4">Prepilin peptidase</fullName>
    </submittedName>
</protein>
<proteinExistence type="inferred from homology"/>
<keyword evidence="2" id="KW-0812">Transmembrane</keyword>
<dbReference type="OrthoDB" id="2087435at2"/>
<feature type="domain" description="Prepilin type IV endopeptidase peptidase" evidence="3">
    <location>
        <begin position="78"/>
        <end position="189"/>
    </location>
</feature>
<organism evidence="4 5">
    <name type="scientific">Aeromicrobium piscarium</name>
    <dbReference type="NCBI Taxonomy" id="2590901"/>
    <lineage>
        <taxon>Bacteria</taxon>
        <taxon>Bacillati</taxon>
        <taxon>Actinomycetota</taxon>
        <taxon>Actinomycetes</taxon>
        <taxon>Propionibacteriales</taxon>
        <taxon>Nocardioidaceae</taxon>
        <taxon>Aeromicrobium</taxon>
    </lineage>
</organism>
<accession>A0A554S6X7</accession>
<dbReference type="AlphaFoldDB" id="A0A554S6X7"/>
<dbReference type="Gene3D" id="1.20.120.1220">
    <property type="match status" value="1"/>
</dbReference>
<dbReference type="RefSeq" id="WP_143914036.1">
    <property type="nucleotide sequence ID" value="NZ_VLNT01000011.1"/>
</dbReference>
<feature type="transmembrane region" description="Helical" evidence="2">
    <location>
        <begin position="43"/>
        <end position="63"/>
    </location>
</feature>
<evidence type="ECO:0000256" key="2">
    <source>
        <dbReference type="SAM" id="Phobius"/>
    </source>
</evidence>
<reference evidence="4 5" key="1">
    <citation type="submission" date="2019-07" db="EMBL/GenBank/DDBJ databases">
        <authorList>
            <person name="Zhao L.H."/>
        </authorList>
    </citation>
    <scope>NUCLEOTIDE SEQUENCE [LARGE SCALE GENOMIC DNA]</scope>
    <source>
        <strain evidence="4 5">Co35</strain>
    </source>
</reference>